<dbReference type="Proteomes" id="UP000299102">
    <property type="component" value="Unassembled WGS sequence"/>
</dbReference>
<gene>
    <name evidence="2" type="ORF">EVAR_54765_1</name>
</gene>
<proteinExistence type="predicted"/>
<comment type="caution">
    <text evidence="2">The sequence shown here is derived from an EMBL/GenBank/DDBJ whole genome shotgun (WGS) entry which is preliminary data.</text>
</comment>
<evidence type="ECO:0000256" key="1">
    <source>
        <dbReference type="SAM" id="MobiDB-lite"/>
    </source>
</evidence>
<dbReference type="AlphaFoldDB" id="A0A4C1YAC1"/>
<evidence type="ECO:0000313" key="2">
    <source>
        <dbReference type="EMBL" id="GBP73271.1"/>
    </source>
</evidence>
<feature type="region of interest" description="Disordered" evidence="1">
    <location>
        <begin position="22"/>
        <end position="50"/>
    </location>
</feature>
<sequence length="403" mass="43877">MRGGVGGGAGLMSCVREGSLEPPYQPHAPAQSEHTRHATRSSRSRQNGVKSGQVALMACTLQMHQKNHISRGCASISLHISQIGSRSVKQCFIFHLQVGRTAECLPEDVASYQCIVGEGRTGRFLRGLRRMFKRRGSGGGARAQANSSPDSKSRSTSELLDADRHARRKEGAYSSGLSVSHDSVFTGEPSGDESSDDRPQPPPHHLPPSHRVPLSVSHVVIQTPAPTGRTHGQYTRRPSRQPAAHEPLSELNTKVCHVIHGTAIPNTRTLSTRGLMFSKKLAKSMSDHAHYRVPKPLLQRNVLQLKKAVALLTGCNIFHRANRGLEAHGVAPKHRTKNPSGRGGASATSIVLESLCYYISGVNLNRAAAGRPTRSPRTRRTALSKDLSRRFLMRISVCESRPN</sequence>
<feature type="region of interest" description="Disordered" evidence="1">
    <location>
        <begin position="133"/>
        <end position="211"/>
    </location>
</feature>
<dbReference type="OrthoDB" id="7442732at2759"/>
<name>A0A4C1YAC1_EUMVA</name>
<feature type="region of interest" description="Disordered" evidence="1">
    <location>
        <begin position="224"/>
        <end position="246"/>
    </location>
</feature>
<dbReference type="EMBL" id="BGZK01001168">
    <property type="protein sequence ID" value="GBP73271.1"/>
    <property type="molecule type" value="Genomic_DNA"/>
</dbReference>
<accession>A0A4C1YAC1</accession>
<organism evidence="2 3">
    <name type="scientific">Eumeta variegata</name>
    <name type="common">Bagworm moth</name>
    <name type="synonym">Eumeta japonica</name>
    <dbReference type="NCBI Taxonomy" id="151549"/>
    <lineage>
        <taxon>Eukaryota</taxon>
        <taxon>Metazoa</taxon>
        <taxon>Ecdysozoa</taxon>
        <taxon>Arthropoda</taxon>
        <taxon>Hexapoda</taxon>
        <taxon>Insecta</taxon>
        <taxon>Pterygota</taxon>
        <taxon>Neoptera</taxon>
        <taxon>Endopterygota</taxon>
        <taxon>Lepidoptera</taxon>
        <taxon>Glossata</taxon>
        <taxon>Ditrysia</taxon>
        <taxon>Tineoidea</taxon>
        <taxon>Psychidae</taxon>
        <taxon>Oiketicinae</taxon>
        <taxon>Eumeta</taxon>
    </lineage>
</organism>
<protein>
    <submittedName>
        <fullName evidence="2">Uncharacterized protein</fullName>
    </submittedName>
</protein>
<evidence type="ECO:0000313" key="3">
    <source>
        <dbReference type="Proteomes" id="UP000299102"/>
    </source>
</evidence>
<reference evidence="2 3" key="1">
    <citation type="journal article" date="2019" name="Commun. Biol.">
        <title>The bagworm genome reveals a unique fibroin gene that provides high tensile strength.</title>
        <authorList>
            <person name="Kono N."/>
            <person name="Nakamura H."/>
            <person name="Ohtoshi R."/>
            <person name="Tomita M."/>
            <person name="Numata K."/>
            <person name="Arakawa K."/>
        </authorList>
    </citation>
    <scope>NUCLEOTIDE SEQUENCE [LARGE SCALE GENOMIC DNA]</scope>
</reference>
<keyword evidence="3" id="KW-1185">Reference proteome</keyword>